<accession>A0AA47P1L0</accession>
<name>A0AA47P1L0_MERPO</name>
<evidence type="ECO:0000256" key="1">
    <source>
        <dbReference type="SAM" id="Coils"/>
    </source>
</evidence>
<feature type="coiled-coil region" evidence="1">
    <location>
        <begin position="93"/>
        <end position="120"/>
    </location>
</feature>
<feature type="compositionally biased region" description="Pro residues" evidence="2">
    <location>
        <begin position="185"/>
        <end position="201"/>
    </location>
</feature>
<dbReference type="AlphaFoldDB" id="A0AA47P1L0"/>
<evidence type="ECO:0000256" key="2">
    <source>
        <dbReference type="SAM" id="MobiDB-lite"/>
    </source>
</evidence>
<comment type="caution">
    <text evidence="3">The sequence shown here is derived from an EMBL/GenBank/DDBJ whole genome shotgun (WGS) entry which is preliminary data.</text>
</comment>
<feature type="region of interest" description="Disordered" evidence="2">
    <location>
        <begin position="69"/>
        <end position="91"/>
    </location>
</feature>
<evidence type="ECO:0000313" key="4">
    <source>
        <dbReference type="Proteomes" id="UP001174136"/>
    </source>
</evidence>
<dbReference type="EMBL" id="JAOPHQ010003314">
    <property type="protein sequence ID" value="KAK0143647.1"/>
    <property type="molecule type" value="Genomic_DNA"/>
</dbReference>
<feature type="compositionally biased region" description="Pro residues" evidence="2">
    <location>
        <begin position="210"/>
        <end position="227"/>
    </location>
</feature>
<protein>
    <submittedName>
        <fullName evidence="3">Uncharacterized protein</fullName>
    </submittedName>
</protein>
<evidence type="ECO:0000313" key="3">
    <source>
        <dbReference type="EMBL" id="KAK0143647.1"/>
    </source>
</evidence>
<feature type="region of interest" description="Disordered" evidence="2">
    <location>
        <begin position="252"/>
        <end position="271"/>
    </location>
</feature>
<feature type="region of interest" description="Disordered" evidence="2">
    <location>
        <begin position="182"/>
        <end position="232"/>
    </location>
</feature>
<proteinExistence type="predicted"/>
<sequence length="349" mass="38461">MNCNGSGNVKDDISSVSGYSLTQSNQVDHVNGVHGCAISAKVNEGAVFSTFTGIQSVLGSHLDPKQGCRQAERVEVEGKKTDARQETERWRANEREEEIIKERERKREQERGRRQKREAENQWRLTFDRLHPNKRPAAVLHAAVPAPCLHLHPPLLLPPPLPSSSSASSSSFSFHRTVIQHHLALPPPPPPPPQPHLPLTPYPHLLPSFPHHPPPPPPSPPPPPPPLSHAALPSARPAHLLPLLSGPPPPGAPWCVSPSNDLSPHDRTPLTSVHADTCRCNALAEKGTKKTLDLHHNHGSTLSVALVSRSQISRSQFSWSQFSRSQVSRSQFSWPLPQKHLHMTLFKAL</sequence>
<keyword evidence="4" id="KW-1185">Reference proteome</keyword>
<gene>
    <name evidence="3" type="ORF">N1851_018227</name>
</gene>
<keyword evidence="1" id="KW-0175">Coiled coil</keyword>
<dbReference type="Proteomes" id="UP001174136">
    <property type="component" value="Unassembled WGS sequence"/>
</dbReference>
<reference evidence="3" key="1">
    <citation type="journal article" date="2023" name="Front. Mar. Sci.">
        <title>A new Merluccius polli reference genome to investigate the effects of global change in West African waters.</title>
        <authorList>
            <person name="Mateo J.L."/>
            <person name="Blanco-Fernandez C."/>
            <person name="Garcia-Vazquez E."/>
            <person name="Machado-Schiaffino G."/>
        </authorList>
    </citation>
    <scope>NUCLEOTIDE SEQUENCE</scope>
    <source>
        <strain evidence="3">C29</strain>
        <tissue evidence="3">Fin</tissue>
    </source>
</reference>
<organism evidence="3 4">
    <name type="scientific">Merluccius polli</name>
    <name type="common">Benguela hake</name>
    <name type="synonym">Merluccius cadenati</name>
    <dbReference type="NCBI Taxonomy" id="89951"/>
    <lineage>
        <taxon>Eukaryota</taxon>
        <taxon>Metazoa</taxon>
        <taxon>Chordata</taxon>
        <taxon>Craniata</taxon>
        <taxon>Vertebrata</taxon>
        <taxon>Euteleostomi</taxon>
        <taxon>Actinopterygii</taxon>
        <taxon>Neopterygii</taxon>
        <taxon>Teleostei</taxon>
        <taxon>Neoteleostei</taxon>
        <taxon>Acanthomorphata</taxon>
        <taxon>Zeiogadaria</taxon>
        <taxon>Gadariae</taxon>
        <taxon>Gadiformes</taxon>
        <taxon>Gadoidei</taxon>
        <taxon>Merlucciidae</taxon>
        <taxon>Merluccius</taxon>
    </lineage>
</organism>